<dbReference type="EMBL" id="CP043450">
    <property type="protein sequence ID" value="QEM12446.1"/>
    <property type="molecule type" value="Genomic_DNA"/>
</dbReference>
<protein>
    <submittedName>
        <fullName evidence="2">Uncharacterized protein</fullName>
    </submittedName>
</protein>
<keyword evidence="1" id="KW-1133">Transmembrane helix</keyword>
<dbReference type="AlphaFoldDB" id="A0A5C1I3J9"/>
<sequence length="84" mass="9719">MNTGGNYHNPYALLLIAISLLIRCLIGRRRFYRRNVAGLQQFPYYRRAICTTILETLFSMIANLSLWAGMLWLALAVLNHLFKS</sequence>
<dbReference type="KEGG" id="mrub:DEO27_021290"/>
<proteinExistence type="predicted"/>
<feature type="transmembrane region" description="Helical" evidence="1">
    <location>
        <begin position="12"/>
        <end position="31"/>
    </location>
</feature>
<feature type="transmembrane region" description="Helical" evidence="1">
    <location>
        <begin position="52"/>
        <end position="78"/>
    </location>
</feature>
<keyword evidence="1" id="KW-0472">Membrane</keyword>
<keyword evidence="3" id="KW-1185">Reference proteome</keyword>
<organism evidence="2 3">
    <name type="scientific">Mucilaginibacter rubeus</name>
    <dbReference type="NCBI Taxonomy" id="2027860"/>
    <lineage>
        <taxon>Bacteria</taxon>
        <taxon>Pseudomonadati</taxon>
        <taxon>Bacteroidota</taxon>
        <taxon>Sphingobacteriia</taxon>
        <taxon>Sphingobacteriales</taxon>
        <taxon>Sphingobacteriaceae</taxon>
        <taxon>Mucilaginibacter</taxon>
    </lineage>
</organism>
<accession>A0A5C1I3J9</accession>
<evidence type="ECO:0000313" key="2">
    <source>
        <dbReference type="EMBL" id="QEM12446.1"/>
    </source>
</evidence>
<dbReference type="RefSeq" id="WP_146750130.1">
    <property type="nucleotide sequence ID" value="NZ_CP043450.1"/>
</dbReference>
<evidence type="ECO:0000256" key="1">
    <source>
        <dbReference type="SAM" id="Phobius"/>
    </source>
</evidence>
<gene>
    <name evidence="2" type="ORF">DEO27_021290</name>
</gene>
<dbReference type="OrthoDB" id="1376305at2"/>
<keyword evidence="1" id="KW-0812">Transmembrane</keyword>
<reference evidence="2" key="1">
    <citation type="submission" date="2019-08" db="EMBL/GenBank/DDBJ databases">
        <title>Comparative genome analysis confer to the adaptation heavy metal polluted environment.</title>
        <authorList>
            <person name="Li Y."/>
        </authorList>
    </citation>
    <scope>NUCLEOTIDE SEQUENCE [LARGE SCALE GENOMIC DNA]</scope>
    <source>
        <strain evidence="2">P1</strain>
    </source>
</reference>
<name>A0A5C1I3J9_9SPHI</name>
<dbReference type="Proteomes" id="UP000251402">
    <property type="component" value="Chromosome"/>
</dbReference>
<evidence type="ECO:0000313" key="3">
    <source>
        <dbReference type="Proteomes" id="UP000251402"/>
    </source>
</evidence>